<evidence type="ECO:0000256" key="1">
    <source>
        <dbReference type="SAM" id="Phobius"/>
    </source>
</evidence>
<proteinExistence type="predicted"/>
<feature type="transmembrane region" description="Helical" evidence="1">
    <location>
        <begin position="91"/>
        <end position="110"/>
    </location>
</feature>
<dbReference type="EMBL" id="PIPI01000003">
    <property type="protein sequence ID" value="RUO20161.1"/>
    <property type="molecule type" value="Genomic_DNA"/>
</dbReference>
<dbReference type="Pfam" id="PF06912">
    <property type="entry name" value="DUF1275"/>
    <property type="match status" value="1"/>
</dbReference>
<keyword evidence="1" id="KW-1133">Transmembrane helix</keyword>
<feature type="transmembrane region" description="Helical" evidence="1">
    <location>
        <begin position="59"/>
        <end position="79"/>
    </location>
</feature>
<dbReference type="AlphaFoldDB" id="A0A432VUN4"/>
<keyword evidence="3" id="KW-1185">Reference proteome</keyword>
<dbReference type="OrthoDB" id="270162at2"/>
<evidence type="ECO:0000313" key="3">
    <source>
        <dbReference type="Proteomes" id="UP000288212"/>
    </source>
</evidence>
<dbReference type="RefSeq" id="WP_126792142.1">
    <property type="nucleotide sequence ID" value="NZ_PIPI01000003.1"/>
</dbReference>
<feature type="transmembrane region" description="Helical" evidence="1">
    <location>
        <begin position="12"/>
        <end position="31"/>
    </location>
</feature>
<comment type="caution">
    <text evidence="2">The sequence shown here is derived from an EMBL/GenBank/DDBJ whole genome shotgun (WGS) entry which is preliminary data.</text>
</comment>
<dbReference type="PANTHER" id="PTHR37314:SF4">
    <property type="entry name" value="UPF0700 TRANSMEMBRANE PROTEIN YOAK"/>
    <property type="match status" value="1"/>
</dbReference>
<evidence type="ECO:0000313" key="2">
    <source>
        <dbReference type="EMBL" id="RUO20161.1"/>
    </source>
</evidence>
<gene>
    <name evidence="2" type="ORF">CWE06_05925</name>
</gene>
<name>A0A432VUN4_9GAMM</name>
<keyword evidence="1" id="KW-0812">Transmembrane</keyword>
<accession>A0A432VUN4</accession>
<dbReference type="InterPro" id="IPR010699">
    <property type="entry name" value="DUF1275"/>
</dbReference>
<dbReference type="PANTHER" id="PTHR37314">
    <property type="entry name" value="SLR0142 PROTEIN"/>
    <property type="match status" value="1"/>
</dbReference>
<dbReference type="Proteomes" id="UP000288212">
    <property type="component" value="Unassembled WGS sequence"/>
</dbReference>
<feature type="transmembrane region" description="Helical" evidence="1">
    <location>
        <begin position="168"/>
        <end position="189"/>
    </location>
</feature>
<organism evidence="2 3">
    <name type="scientific">Aliidiomarina haloalkalitolerans</name>
    <dbReference type="NCBI Taxonomy" id="859059"/>
    <lineage>
        <taxon>Bacteria</taxon>
        <taxon>Pseudomonadati</taxon>
        <taxon>Pseudomonadota</taxon>
        <taxon>Gammaproteobacteria</taxon>
        <taxon>Alteromonadales</taxon>
        <taxon>Idiomarinaceae</taxon>
        <taxon>Aliidiomarina</taxon>
    </lineage>
</organism>
<reference evidence="2 3" key="1">
    <citation type="journal article" date="2011" name="Front. Microbiol.">
        <title>Genomic signatures of strain selection and enhancement in Bacillus atrophaeus var. globigii, a historical biowarfare simulant.</title>
        <authorList>
            <person name="Gibbons H.S."/>
            <person name="Broomall S.M."/>
            <person name="McNew L.A."/>
            <person name="Daligault H."/>
            <person name="Chapman C."/>
            <person name="Bruce D."/>
            <person name="Karavis M."/>
            <person name="Krepps M."/>
            <person name="McGregor P.A."/>
            <person name="Hong C."/>
            <person name="Park K.H."/>
            <person name="Akmal A."/>
            <person name="Feldman A."/>
            <person name="Lin J.S."/>
            <person name="Chang W.E."/>
            <person name="Higgs B.W."/>
            <person name="Demirev P."/>
            <person name="Lindquist J."/>
            <person name="Liem A."/>
            <person name="Fochler E."/>
            <person name="Read T.D."/>
            <person name="Tapia R."/>
            <person name="Johnson S."/>
            <person name="Bishop-Lilly K.A."/>
            <person name="Detter C."/>
            <person name="Han C."/>
            <person name="Sozhamannan S."/>
            <person name="Rosenzweig C.N."/>
            <person name="Skowronski E.W."/>
        </authorList>
    </citation>
    <scope>NUCLEOTIDE SEQUENCE [LARGE SCALE GENOMIC DNA]</scope>
    <source>
        <strain evidence="2 3">AK5</strain>
    </source>
</reference>
<protein>
    <submittedName>
        <fullName evidence="2">DUF1275 domain-containing protein</fullName>
    </submittedName>
</protein>
<sequence length="220" mass="23238">MVSRLPKWVEYGAFILALVAGFVNAVGLLGFQHQSISHLSGITTLIGTSLTSTSLLHTAHLAFIIVAFVLGAAISGFFLRSGALKMGRNYSGLLAVEGLLLLIAIGLLNYDSSPGHYFASAACGLQNAMVTTYSGAVIRTTHVTGIFTDIGIMIGAKLRGEPFDSRKALLFALIVAGFIAGGTFGAVMFNHYTFNALYVPAAICGLLALSYLWYRQGHSG</sequence>
<keyword evidence="1" id="KW-0472">Membrane</keyword>
<feature type="transmembrane region" description="Helical" evidence="1">
    <location>
        <begin position="195"/>
        <end position="214"/>
    </location>
</feature>
<feature type="transmembrane region" description="Helical" evidence="1">
    <location>
        <begin position="136"/>
        <end position="156"/>
    </location>
</feature>